<proteinExistence type="predicted"/>
<comment type="caution">
    <text evidence="1">The sequence shown here is derived from an EMBL/GenBank/DDBJ whole genome shotgun (WGS) entry which is preliminary data.</text>
</comment>
<gene>
    <name evidence="1" type="ORF">CR201_G0012571</name>
</gene>
<organism evidence="1">
    <name type="scientific">Pongo abelii</name>
    <name type="common">Sumatran orangutan</name>
    <name type="synonym">Pongo pygmaeus abelii</name>
    <dbReference type="NCBI Taxonomy" id="9601"/>
    <lineage>
        <taxon>Eukaryota</taxon>
        <taxon>Metazoa</taxon>
        <taxon>Chordata</taxon>
        <taxon>Craniata</taxon>
        <taxon>Vertebrata</taxon>
        <taxon>Euteleostomi</taxon>
        <taxon>Mammalia</taxon>
        <taxon>Eutheria</taxon>
        <taxon>Euarchontoglires</taxon>
        <taxon>Primates</taxon>
        <taxon>Haplorrhini</taxon>
        <taxon>Catarrhini</taxon>
        <taxon>Hominidae</taxon>
        <taxon>Pongo</taxon>
    </lineage>
</organism>
<evidence type="ECO:0000313" key="1">
    <source>
        <dbReference type="EMBL" id="PNJ66815.1"/>
    </source>
</evidence>
<dbReference type="AlphaFoldDB" id="A0A2J8WAL0"/>
<protein>
    <submittedName>
        <fullName evidence="1">KRTAP9-3 isoform 1</fullName>
    </submittedName>
</protein>
<reference evidence="1" key="1">
    <citation type="submission" date="2017-12" db="EMBL/GenBank/DDBJ databases">
        <title>High-resolution comparative analysis of great ape genomes.</title>
        <authorList>
            <person name="Pollen A."/>
            <person name="Hastie A."/>
            <person name="Hormozdiari F."/>
            <person name="Dougherty M."/>
            <person name="Liu R."/>
            <person name="Chaisson M."/>
            <person name="Hoppe E."/>
            <person name="Hill C."/>
            <person name="Pang A."/>
            <person name="Hillier L."/>
            <person name="Baker C."/>
            <person name="Armstrong J."/>
            <person name="Shendure J."/>
            <person name="Paten B."/>
            <person name="Wilson R."/>
            <person name="Chao H."/>
            <person name="Schneider V."/>
            <person name="Ventura M."/>
            <person name="Kronenberg Z."/>
            <person name="Murali S."/>
            <person name="Gordon D."/>
            <person name="Cantsilieris S."/>
            <person name="Munson K."/>
            <person name="Nelson B."/>
            <person name="Raja A."/>
            <person name="Underwood J."/>
            <person name="Diekhans M."/>
            <person name="Fiddes I."/>
            <person name="Haussler D."/>
            <person name="Eichler E."/>
        </authorList>
    </citation>
    <scope>NUCLEOTIDE SEQUENCE [LARGE SCALE GENOMIC DNA]</scope>
    <source>
        <strain evidence="1">Susie</strain>
    </source>
</reference>
<name>A0A2J8WAL0_PONAB</name>
<accession>A0A2J8WAL0</accession>
<sequence>MTHCCSPCCQPTLQDHLLQDTCWKPHCDHLQQHTLLPALLLCVSCCQPCCRPTCCQTPAAGPLPAHLCDQLPASLPAAAHPAASPLRGSSCCGQTSCGSTWVRELLCTCVLQKTCYHPTTVCCLVASTRAVAPAGCQPCCAQPAVRPPAAGPLASSPLCVQLRQPSCLLIKSQETTIPHTTNFCSLTHLLGD</sequence>
<dbReference type="EMBL" id="NDHI03003397">
    <property type="protein sequence ID" value="PNJ66815.1"/>
    <property type="molecule type" value="Genomic_DNA"/>
</dbReference>